<evidence type="ECO:0000313" key="13">
    <source>
        <dbReference type="Proteomes" id="UP000011058"/>
    </source>
</evidence>
<dbReference type="GO" id="GO:0005737">
    <property type="term" value="C:cytoplasm"/>
    <property type="evidence" value="ECO:0007669"/>
    <property type="project" value="UniProtKB-SubCell"/>
</dbReference>
<keyword evidence="5" id="KW-0347">Helicase</keyword>
<gene>
    <name evidence="9" type="primary">mfd</name>
    <name evidence="12" type="ORF">FAES_0461</name>
</gene>
<dbReference type="InterPro" id="IPR001650">
    <property type="entry name" value="Helicase_C-like"/>
</dbReference>
<evidence type="ECO:0000256" key="4">
    <source>
        <dbReference type="ARBA" id="ARBA00022801"/>
    </source>
</evidence>
<dbReference type="SUPFAM" id="SSF52540">
    <property type="entry name" value="P-loop containing nucleoside triphosphate hydrolases"/>
    <property type="match status" value="3"/>
</dbReference>
<dbReference type="InterPro" id="IPR005118">
    <property type="entry name" value="TRCF_C"/>
</dbReference>
<dbReference type="Gene3D" id="3.40.50.11180">
    <property type="match status" value="1"/>
</dbReference>
<dbReference type="InterPro" id="IPR027417">
    <property type="entry name" value="P-loop_NTPase"/>
</dbReference>
<dbReference type="GO" id="GO:0016787">
    <property type="term" value="F:hydrolase activity"/>
    <property type="evidence" value="ECO:0007669"/>
    <property type="project" value="UniProtKB-KW"/>
</dbReference>
<dbReference type="SMART" id="SM01058">
    <property type="entry name" value="CarD_TRCF"/>
    <property type="match status" value="1"/>
</dbReference>
<dbReference type="GO" id="GO:0003678">
    <property type="term" value="F:DNA helicase activity"/>
    <property type="evidence" value="ECO:0007669"/>
    <property type="project" value="TreeGrafter"/>
</dbReference>
<evidence type="ECO:0000256" key="1">
    <source>
        <dbReference type="ARBA" id="ARBA00022490"/>
    </source>
</evidence>
<evidence type="ECO:0000256" key="3">
    <source>
        <dbReference type="ARBA" id="ARBA00022763"/>
    </source>
</evidence>
<name>I0K2X0_9BACT</name>
<comment type="similarity">
    <text evidence="9">In the N-terminal section; belongs to the UvrB family.</text>
</comment>
<proteinExistence type="inferred from homology"/>
<evidence type="ECO:0000313" key="12">
    <source>
        <dbReference type="EMBL" id="CCG98473.1"/>
    </source>
</evidence>
<dbReference type="InterPro" id="IPR036101">
    <property type="entry name" value="CarD-like/TRCF_RID_sf"/>
</dbReference>
<dbReference type="Pfam" id="PF03461">
    <property type="entry name" value="TRCF"/>
    <property type="match status" value="1"/>
</dbReference>
<evidence type="ECO:0000256" key="5">
    <source>
        <dbReference type="ARBA" id="ARBA00022806"/>
    </source>
</evidence>
<dbReference type="NCBIfam" id="TIGR00580">
    <property type="entry name" value="mfd"/>
    <property type="match status" value="1"/>
</dbReference>
<reference evidence="12 13" key="1">
    <citation type="journal article" date="2012" name="J. Bacteriol.">
        <title>Genome Sequence of Fibrella aestuarina BUZ 2T, a Filamentous Marine Bacterium.</title>
        <authorList>
            <person name="Filippini M."/>
            <person name="Qi W."/>
            <person name="Blom J."/>
            <person name="Goesmann A."/>
            <person name="Smits T.H."/>
            <person name="Bagheri H.C."/>
        </authorList>
    </citation>
    <scope>NUCLEOTIDE SEQUENCE [LARGE SCALE GENOMIC DNA]</scope>
    <source>
        <strain evidence="13">BUZ 2T</strain>
    </source>
</reference>
<keyword evidence="6 9" id="KW-0067">ATP-binding</keyword>
<dbReference type="SMART" id="SM00487">
    <property type="entry name" value="DEXDc"/>
    <property type="match status" value="1"/>
</dbReference>
<dbReference type="SMART" id="SM00490">
    <property type="entry name" value="HELICc"/>
    <property type="match status" value="1"/>
</dbReference>
<dbReference type="EMBL" id="HE796683">
    <property type="protein sequence ID" value="CCG98473.1"/>
    <property type="molecule type" value="Genomic_DNA"/>
</dbReference>
<evidence type="ECO:0000259" key="10">
    <source>
        <dbReference type="PROSITE" id="PS51192"/>
    </source>
</evidence>
<keyword evidence="2 9" id="KW-0547">Nucleotide-binding</keyword>
<dbReference type="Gene3D" id="3.30.2060.10">
    <property type="entry name" value="Penicillin-binding protein 1b domain"/>
    <property type="match status" value="1"/>
</dbReference>
<dbReference type="EC" id="3.6.4.-" evidence="9"/>
<dbReference type="STRING" id="1166018.FAES_0461"/>
<keyword evidence="3 9" id="KW-0227">DNA damage</keyword>
<dbReference type="PATRIC" id="fig|1166018.3.peg.468"/>
<dbReference type="Gene3D" id="3.40.50.300">
    <property type="entry name" value="P-loop containing nucleotide triphosphate hydrolases"/>
    <property type="match status" value="2"/>
</dbReference>
<dbReference type="GO" id="GO:0003684">
    <property type="term" value="F:damaged DNA binding"/>
    <property type="evidence" value="ECO:0007669"/>
    <property type="project" value="InterPro"/>
</dbReference>
<dbReference type="AlphaFoldDB" id="I0K2X0"/>
<keyword evidence="1 9" id="KW-0963">Cytoplasm</keyword>
<evidence type="ECO:0000256" key="8">
    <source>
        <dbReference type="ARBA" id="ARBA00023204"/>
    </source>
</evidence>
<dbReference type="CDD" id="cd17991">
    <property type="entry name" value="DEXHc_TRCF"/>
    <property type="match status" value="1"/>
</dbReference>
<evidence type="ECO:0000256" key="6">
    <source>
        <dbReference type="ARBA" id="ARBA00022840"/>
    </source>
</evidence>
<evidence type="ECO:0000259" key="11">
    <source>
        <dbReference type="PROSITE" id="PS51194"/>
    </source>
</evidence>
<protein>
    <recommendedName>
        <fullName evidence="9">Transcription-repair-coupling factor</fullName>
        <shortName evidence="9">TRCF</shortName>
        <ecNumber evidence="9">3.6.4.-</ecNumber>
    </recommendedName>
</protein>
<keyword evidence="13" id="KW-1185">Reference proteome</keyword>
<keyword evidence="4 9" id="KW-0378">Hydrolase</keyword>
<dbReference type="InterPro" id="IPR041471">
    <property type="entry name" value="UvrB_inter"/>
</dbReference>
<keyword evidence="8 9" id="KW-0234">DNA repair</keyword>
<organism evidence="12 13">
    <name type="scientific">Fibrella aestuarina BUZ 2</name>
    <dbReference type="NCBI Taxonomy" id="1166018"/>
    <lineage>
        <taxon>Bacteria</taxon>
        <taxon>Pseudomonadati</taxon>
        <taxon>Bacteroidota</taxon>
        <taxon>Cytophagia</taxon>
        <taxon>Cytophagales</taxon>
        <taxon>Spirosomataceae</taxon>
        <taxon>Fibrella</taxon>
    </lineage>
</organism>
<dbReference type="eggNOG" id="COG1197">
    <property type="taxonomic scope" value="Bacteria"/>
</dbReference>
<dbReference type="PROSITE" id="PS51192">
    <property type="entry name" value="HELICASE_ATP_BIND_1"/>
    <property type="match status" value="1"/>
</dbReference>
<dbReference type="InterPro" id="IPR037235">
    <property type="entry name" value="TRCF-like_C_D7"/>
</dbReference>
<dbReference type="InterPro" id="IPR047112">
    <property type="entry name" value="RecG/Mfd"/>
</dbReference>
<dbReference type="InterPro" id="IPR014001">
    <property type="entry name" value="Helicase_ATP-bd"/>
</dbReference>
<evidence type="ECO:0000256" key="7">
    <source>
        <dbReference type="ARBA" id="ARBA00023125"/>
    </source>
</evidence>
<dbReference type="InterPro" id="IPR003711">
    <property type="entry name" value="CarD-like/TRCF_RID"/>
</dbReference>
<dbReference type="GO" id="GO:0005524">
    <property type="term" value="F:ATP binding"/>
    <property type="evidence" value="ECO:0007669"/>
    <property type="project" value="UniProtKB-UniRule"/>
</dbReference>
<comment type="subcellular location">
    <subcellularLocation>
        <location evidence="9">Cytoplasm</location>
    </subcellularLocation>
</comment>
<dbReference type="KEGG" id="fae:FAES_0461"/>
<dbReference type="Gene3D" id="3.90.1150.50">
    <property type="entry name" value="Transcription-repair-coupling factor, D7 domain"/>
    <property type="match status" value="1"/>
</dbReference>
<dbReference type="PANTHER" id="PTHR47964">
    <property type="entry name" value="ATP-DEPENDENT DNA HELICASE HOMOLOG RECG, CHLOROPLASTIC"/>
    <property type="match status" value="1"/>
</dbReference>
<accession>I0K2X0</accession>
<dbReference type="GO" id="GO:0000716">
    <property type="term" value="P:transcription-coupled nucleotide-excision repair, DNA damage recognition"/>
    <property type="evidence" value="ECO:0007669"/>
    <property type="project" value="UniProtKB-UniRule"/>
</dbReference>
<dbReference type="Pfam" id="PF17757">
    <property type="entry name" value="UvrB_inter"/>
    <property type="match status" value="1"/>
</dbReference>
<dbReference type="SMART" id="SM00982">
    <property type="entry name" value="TRCF"/>
    <property type="match status" value="1"/>
</dbReference>
<comment type="similarity">
    <text evidence="9">In the C-terminal section; belongs to the helicase family. RecG subfamily.</text>
</comment>
<comment type="function">
    <text evidence="9">Couples transcription and DNA repair by recognizing RNA polymerase (RNAP) stalled at DNA lesions. Mediates ATP-dependent release of RNAP and its truncated transcript from the DNA, and recruitment of nucleotide excision repair machinery to the damaged site.</text>
</comment>
<dbReference type="Pfam" id="PF00271">
    <property type="entry name" value="Helicase_C"/>
    <property type="match status" value="1"/>
</dbReference>
<dbReference type="Pfam" id="PF02559">
    <property type="entry name" value="CarD_TRCF_RID"/>
    <property type="match status" value="1"/>
</dbReference>
<evidence type="ECO:0000256" key="9">
    <source>
        <dbReference type="HAMAP-Rule" id="MF_00969"/>
    </source>
</evidence>
<keyword evidence="7 9" id="KW-0238">DNA-binding</keyword>
<dbReference type="PANTHER" id="PTHR47964:SF1">
    <property type="entry name" value="ATP-DEPENDENT DNA HELICASE HOMOLOG RECG, CHLOROPLASTIC"/>
    <property type="match status" value="1"/>
</dbReference>
<dbReference type="Pfam" id="PF00270">
    <property type="entry name" value="DEAD"/>
    <property type="match status" value="1"/>
</dbReference>
<dbReference type="SUPFAM" id="SSF141259">
    <property type="entry name" value="CarD-like"/>
    <property type="match status" value="1"/>
</dbReference>
<dbReference type="HOGENOM" id="CLU_005122_1_4_10"/>
<sequence length="1161" mass="131533">MSSPAAFRVHLLAYRSKPNALTTNQLLSLYTEDPFIQILAKPLQERTQPGASDPVRVQVKGVAGSLDAILAASLTKLLGGNHLFVLTDREEASFFFNDLQNILGLTDRPDSSRTDVTADTHGNVLLFPMSYKKPYQYEEVENANVLLRAEVLNRISLNPKEGSLIVTYPEALFEKVINKKSLKANTLAVRIGDKIDSSFVAELLQSYEFEKTDFVYEAGQFSIRGGIIDVFSFASEFPYRIELFGDEVESLRHFNPETQLSTDRLDQISIIPNVQTRLTQENRESFLNFLPKDTCAWFKDVEFALEIIEKCFERAEQSLEQVTSGGGNIQIVEDPERLFETRRAFLNQIKGLSTVEFGRKFYFKTETKLTYPSKPQPSFNKDFKRVADALTDNQSRGYTNVLVAESYKQLERLKVIFDEVDPFLKFQTMQVGIREGFIDDTTKIVCFTDHQIFDRYFKYRVRDKFSKSKALTLRELKTLQPGDYVTHVDHGIGRFAGMEKVDVGGNEQEAIRLIYRDNDMLLVSIHALHKIAKYSGKEGGPPTMSKLGSQEWELKKSKVRKQVKDIARELITLYAKRRNAPGFRYSPDSFLQAELESSFIYEDTPDQAKATADVKTDMERPHPMDRLVCGDVGFGKTEVAIRAAFKAVTDNKQVAVLVPTTILAMQHYNTFKDRLAQFPVKVGYINRFKSAAQIKETLRQAASGELGILIGTHRIVNKDIKFKDLGLLIIDEEQKFGVKTKDRLKEMRVEVDVLTLTATPIPRTLHFSLMGARDLSVIATPPPNRQPVTTEIHAFSDTILRDAVSYELKRGGQVFMVHNRVSDIESIGNKIMRLVPDARIGIAHGQMEGDRLEKVMTRFIEGETDVLVSTNIIESGLDIPNANTIIINQAHNFGLSDLHQMRGRVGRSNKKAFCYLLTPPASVLTSDARKRLQTLEDFSDLGEGFKIAMRDLDIRGAGNLLGAEQSGFVNDLGYEMYHQILDESVQELRETEFKELFQETPDVFKPMLPDTVIETDLEVLIPETYVTNISERLSLYTRLDNIKDKAELQAFKKEVADRFGPPPAGVDNLFKMVAVRWKAEELHLEKLSLKNTIMKGSFVSSEKDSRADAFFSSDRFGKVIDYVKAHPKSCSLRDVKNRLIFTHEGVRTIDQLNEILSELTS</sequence>
<evidence type="ECO:0000256" key="2">
    <source>
        <dbReference type="ARBA" id="ARBA00022741"/>
    </source>
</evidence>
<dbReference type="InterPro" id="IPR011545">
    <property type="entry name" value="DEAD/DEAH_box_helicase_dom"/>
</dbReference>
<dbReference type="GO" id="GO:0006355">
    <property type="term" value="P:regulation of DNA-templated transcription"/>
    <property type="evidence" value="ECO:0007669"/>
    <property type="project" value="UniProtKB-UniRule"/>
</dbReference>
<dbReference type="Gene3D" id="2.40.10.170">
    <property type="match status" value="1"/>
</dbReference>
<dbReference type="Proteomes" id="UP000011058">
    <property type="component" value="Chromosome"/>
</dbReference>
<dbReference type="HAMAP" id="MF_00969">
    <property type="entry name" value="TRCF"/>
    <property type="match status" value="1"/>
</dbReference>
<feature type="domain" description="Helicase C-terminal" evidence="11">
    <location>
        <begin position="799"/>
        <end position="953"/>
    </location>
</feature>
<dbReference type="InterPro" id="IPR004576">
    <property type="entry name" value="Mfd"/>
</dbReference>
<dbReference type="SUPFAM" id="SSF143517">
    <property type="entry name" value="TRCF domain-like"/>
    <property type="match status" value="1"/>
</dbReference>
<feature type="domain" description="Helicase ATP-binding" evidence="10">
    <location>
        <begin position="617"/>
        <end position="778"/>
    </location>
</feature>
<dbReference type="PROSITE" id="PS51194">
    <property type="entry name" value="HELICASE_CTER"/>
    <property type="match status" value="1"/>
</dbReference>